<dbReference type="InterPro" id="IPR013324">
    <property type="entry name" value="RNA_pol_sigma_r3/r4-like"/>
</dbReference>
<dbReference type="EMBL" id="JALIRP010000006">
    <property type="protein sequence ID" value="MCJ8013432.1"/>
    <property type="molecule type" value="Genomic_DNA"/>
</dbReference>
<dbReference type="GO" id="GO:0006352">
    <property type="term" value="P:DNA-templated transcription initiation"/>
    <property type="evidence" value="ECO:0007669"/>
    <property type="project" value="InterPro"/>
</dbReference>
<keyword evidence="3" id="KW-1185">Reference proteome</keyword>
<reference evidence="2" key="1">
    <citation type="submission" date="2022-04" db="EMBL/GenBank/DDBJ databases">
        <title>Paenibacillus mangrovi sp. nov., a novel endophytic bacterium isolated from bark of Kandelia candel.</title>
        <authorList>
            <person name="Tuo L."/>
        </authorList>
    </citation>
    <scope>NUCLEOTIDE SEQUENCE</scope>
    <source>
        <strain evidence="2">KQZ6P-2</strain>
    </source>
</reference>
<dbReference type="AlphaFoldDB" id="A0A9X1WQB1"/>
<sequence length="99" mass="11691">MKDVFEWSSKQIAETLGISPAAVNSALQRARETMVRSKLHSNEFSMMDVEPDRELLSRYVEAFEQFDINALVALFHEEVQLMIRGWFWHYIGRRRPAKF</sequence>
<name>A0A9X1WQB1_9BACL</name>
<dbReference type="RefSeq" id="WP_244726809.1">
    <property type="nucleotide sequence ID" value="NZ_JALIRP010000006.1"/>
</dbReference>
<gene>
    <name evidence="2" type="ORF">MUG84_17025</name>
</gene>
<organism evidence="2 3">
    <name type="scientific">Paenibacillus mangrovi</name>
    <dbReference type="NCBI Taxonomy" id="2931978"/>
    <lineage>
        <taxon>Bacteria</taxon>
        <taxon>Bacillati</taxon>
        <taxon>Bacillota</taxon>
        <taxon>Bacilli</taxon>
        <taxon>Bacillales</taxon>
        <taxon>Paenibacillaceae</taxon>
        <taxon>Paenibacillus</taxon>
    </lineage>
</organism>
<dbReference type="SUPFAM" id="SSF88659">
    <property type="entry name" value="Sigma3 and sigma4 domains of RNA polymerase sigma factors"/>
    <property type="match status" value="1"/>
</dbReference>
<dbReference type="InterPro" id="IPR036388">
    <property type="entry name" value="WH-like_DNA-bd_sf"/>
</dbReference>
<evidence type="ECO:0000313" key="2">
    <source>
        <dbReference type="EMBL" id="MCJ8013432.1"/>
    </source>
</evidence>
<evidence type="ECO:0000313" key="3">
    <source>
        <dbReference type="Proteomes" id="UP001139347"/>
    </source>
</evidence>
<dbReference type="InterPro" id="IPR032710">
    <property type="entry name" value="NTF2-like_dom_sf"/>
</dbReference>
<dbReference type="Proteomes" id="UP001139347">
    <property type="component" value="Unassembled WGS sequence"/>
</dbReference>
<accession>A0A9X1WQB1</accession>
<feature type="domain" description="RNA polymerase sigma factor 70 region 4 type 2" evidence="1">
    <location>
        <begin position="1"/>
        <end position="34"/>
    </location>
</feature>
<dbReference type="GO" id="GO:0003677">
    <property type="term" value="F:DNA binding"/>
    <property type="evidence" value="ECO:0007669"/>
    <property type="project" value="InterPro"/>
</dbReference>
<comment type="caution">
    <text evidence="2">The sequence shown here is derived from an EMBL/GenBank/DDBJ whole genome shotgun (WGS) entry which is preliminary data.</text>
</comment>
<proteinExistence type="predicted"/>
<dbReference type="SUPFAM" id="SSF54427">
    <property type="entry name" value="NTF2-like"/>
    <property type="match status" value="1"/>
</dbReference>
<dbReference type="Pfam" id="PF08281">
    <property type="entry name" value="Sigma70_r4_2"/>
    <property type="match status" value="1"/>
</dbReference>
<dbReference type="InterPro" id="IPR013249">
    <property type="entry name" value="RNA_pol_sigma70_r4_t2"/>
</dbReference>
<dbReference type="Gene3D" id="1.10.10.10">
    <property type="entry name" value="Winged helix-like DNA-binding domain superfamily/Winged helix DNA-binding domain"/>
    <property type="match status" value="1"/>
</dbReference>
<evidence type="ECO:0000259" key="1">
    <source>
        <dbReference type="Pfam" id="PF08281"/>
    </source>
</evidence>
<protein>
    <recommendedName>
        <fullName evidence="1">RNA polymerase sigma factor 70 region 4 type 2 domain-containing protein</fullName>
    </recommendedName>
</protein>
<dbReference type="GO" id="GO:0016987">
    <property type="term" value="F:sigma factor activity"/>
    <property type="evidence" value="ECO:0007669"/>
    <property type="project" value="InterPro"/>
</dbReference>